<comment type="subcellular location">
    <subcellularLocation>
        <location evidence="1 7">Endoplasmic reticulum membrane</location>
        <topology evidence="1 7">Multi-pass membrane protein</topology>
    </subcellularLocation>
</comment>
<evidence type="ECO:0000256" key="5">
    <source>
        <dbReference type="ARBA" id="ARBA00022989"/>
    </source>
</evidence>
<evidence type="ECO:0000256" key="3">
    <source>
        <dbReference type="ARBA" id="ARBA00022692"/>
    </source>
</evidence>
<evidence type="ECO:0000313" key="10">
    <source>
        <dbReference type="Proteomes" id="UP000485058"/>
    </source>
</evidence>
<comment type="caution">
    <text evidence="9">The sequence shown here is derived from an EMBL/GenBank/DDBJ whole genome shotgun (WGS) entry which is preliminary data.</text>
</comment>
<name>A0A699ZQZ1_HAELA</name>
<evidence type="ECO:0000256" key="7">
    <source>
        <dbReference type="RuleBase" id="RU363059"/>
    </source>
</evidence>
<comment type="function">
    <text evidence="7">May be involved in the degradation of misfolded endoplasmic reticulum (ER) luminal proteins.</text>
</comment>
<keyword evidence="5" id="KW-1133">Transmembrane helix</keyword>
<evidence type="ECO:0000256" key="1">
    <source>
        <dbReference type="ARBA" id="ARBA00004477"/>
    </source>
</evidence>
<evidence type="ECO:0000256" key="6">
    <source>
        <dbReference type="ARBA" id="ARBA00023136"/>
    </source>
</evidence>
<keyword evidence="4 7" id="KW-0256">Endoplasmic reticulum</keyword>
<dbReference type="InterPro" id="IPR007599">
    <property type="entry name" value="DER1"/>
</dbReference>
<evidence type="ECO:0000256" key="8">
    <source>
        <dbReference type="SAM" id="MobiDB-lite"/>
    </source>
</evidence>
<accession>A0A699ZQZ1</accession>
<dbReference type="PANTHER" id="PTHR11009">
    <property type="entry name" value="DER1-LIKE PROTEIN, DERLIN"/>
    <property type="match status" value="1"/>
</dbReference>
<dbReference type="GO" id="GO:0006950">
    <property type="term" value="P:response to stress"/>
    <property type="evidence" value="ECO:0007669"/>
    <property type="project" value="UniProtKB-ARBA"/>
</dbReference>
<keyword evidence="10" id="KW-1185">Reference proteome</keyword>
<dbReference type="Pfam" id="PF04511">
    <property type="entry name" value="DER1"/>
    <property type="match status" value="1"/>
</dbReference>
<keyword evidence="3" id="KW-0812">Transmembrane</keyword>
<organism evidence="9 10">
    <name type="scientific">Haematococcus lacustris</name>
    <name type="common">Green alga</name>
    <name type="synonym">Haematococcus pluvialis</name>
    <dbReference type="NCBI Taxonomy" id="44745"/>
    <lineage>
        <taxon>Eukaryota</taxon>
        <taxon>Viridiplantae</taxon>
        <taxon>Chlorophyta</taxon>
        <taxon>core chlorophytes</taxon>
        <taxon>Chlorophyceae</taxon>
        <taxon>CS clade</taxon>
        <taxon>Chlamydomonadales</taxon>
        <taxon>Haematococcaceae</taxon>
        <taxon>Haematococcus</taxon>
    </lineage>
</organism>
<proteinExistence type="inferred from homology"/>
<sequence length="302" mass="31895">MSLEEWYKSLPIVTRTYVTLAFLTTAGCALEIITPYNVYYNTKLIFGKGEVWRLVTNFFFFGQLVQQVTGGRLLPWPQRRFLVDAAAGCGAADQRGTLGQRAVPGLLPHLHDGVCLGPPASVRHSVIPGRVHLHGPLPALGAPGLQPAAGLVTCSGPHGHGRRSLLLLFGGRVPPHERTPAAAHPRHRPSVVPDRGRCCGGARGPSHASPASGACGGRTRGGSCAVTPNARQFGEAPTASSSAGACAVSGQDQVLVVGDHDHVYAMLKVEGQGCWKARSLDCFRIDQATTLQLVLNTSHAES</sequence>
<comment type="similarity">
    <text evidence="2 7">Belongs to the derlin family.</text>
</comment>
<keyword evidence="6" id="KW-0472">Membrane</keyword>
<dbReference type="GO" id="GO:0005789">
    <property type="term" value="C:endoplasmic reticulum membrane"/>
    <property type="evidence" value="ECO:0007669"/>
    <property type="project" value="UniProtKB-SubCell"/>
</dbReference>
<protein>
    <recommendedName>
        <fullName evidence="7">Derlin</fullName>
    </recommendedName>
</protein>
<evidence type="ECO:0000256" key="4">
    <source>
        <dbReference type="ARBA" id="ARBA00022824"/>
    </source>
</evidence>
<evidence type="ECO:0000256" key="2">
    <source>
        <dbReference type="ARBA" id="ARBA00008917"/>
    </source>
</evidence>
<reference evidence="9 10" key="1">
    <citation type="submission" date="2020-02" db="EMBL/GenBank/DDBJ databases">
        <title>Draft genome sequence of Haematococcus lacustris strain NIES-144.</title>
        <authorList>
            <person name="Morimoto D."/>
            <person name="Nakagawa S."/>
            <person name="Yoshida T."/>
            <person name="Sawayama S."/>
        </authorList>
    </citation>
    <scope>NUCLEOTIDE SEQUENCE [LARGE SCALE GENOMIC DNA]</scope>
    <source>
        <strain evidence="9 10">NIES-144</strain>
    </source>
</reference>
<dbReference type="AlphaFoldDB" id="A0A699ZQZ1"/>
<evidence type="ECO:0000313" key="9">
    <source>
        <dbReference type="EMBL" id="GFH24335.1"/>
    </source>
</evidence>
<dbReference type="Proteomes" id="UP000485058">
    <property type="component" value="Unassembled WGS sequence"/>
</dbReference>
<dbReference type="EMBL" id="BLLF01002506">
    <property type="protein sequence ID" value="GFH24335.1"/>
    <property type="molecule type" value="Genomic_DNA"/>
</dbReference>
<feature type="region of interest" description="Disordered" evidence="8">
    <location>
        <begin position="201"/>
        <end position="221"/>
    </location>
</feature>
<gene>
    <name evidence="9" type="ORF">HaLaN_22109</name>
</gene>